<dbReference type="InterPro" id="IPR033900">
    <property type="entry name" value="Gram_neg_porin_domain"/>
</dbReference>
<dbReference type="OrthoDB" id="7687325at2"/>
<dbReference type="GO" id="GO:0015288">
    <property type="term" value="F:porin activity"/>
    <property type="evidence" value="ECO:0007669"/>
    <property type="project" value="InterPro"/>
</dbReference>
<proteinExistence type="predicted"/>
<feature type="domain" description="Porin" evidence="2">
    <location>
        <begin position="9"/>
        <end position="291"/>
    </location>
</feature>
<keyword evidence="4" id="KW-1185">Reference proteome</keyword>
<gene>
    <name evidence="3" type="ORF">D9R08_13755</name>
</gene>
<feature type="chain" id="PRO_5018059951" evidence="1">
    <location>
        <begin position="21"/>
        <end position="307"/>
    </location>
</feature>
<reference evidence="3 4" key="1">
    <citation type="submission" date="2018-10" db="EMBL/GenBank/DDBJ databases">
        <authorList>
            <person name="Jung H.S."/>
            <person name="Jeon C.O."/>
        </authorList>
    </citation>
    <scope>NUCLEOTIDE SEQUENCE [LARGE SCALE GENOMIC DNA]</scope>
    <source>
        <strain evidence="3 4">MA-7-27</strain>
    </source>
</reference>
<dbReference type="Pfam" id="PF13609">
    <property type="entry name" value="Porin_4"/>
    <property type="match status" value="1"/>
</dbReference>
<feature type="signal peptide" evidence="1">
    <location>
        <begin position="1"/>
        <end position="20"/>
    </location>
</feature>
<dbReference type="SUPFAM" id="SSF56935">
    <property type="entry name" value="Porins"/>
    <property type="match status" value="1"/>
</dbReference>
<dbReference type="Gene3D" id="2.40.160.10">
    <property type="entry name" value="Porin"/>
    <property type="match status" value="1"/>
</dbReference>
<evidence type="ECO:0000259" key="2">
    <source>
        <dbReference type="Pfam" id="PF13609"/>
    </source>
</evidence>
<evidence type="ECO:0000313" key="3">
    <source>
        <dbReference type="EMBL" id="RMA41386.1"/>
    </source>
</evidence>
<sequence length="307" mass="33768">MKLLYFLPAVILSLAGMASAQPLPWTEVDANGFYIDGHAQLTYVDIDMTAIDRLFGADLSAGYVALGGPLTWGVDMDIQTFRADSGDPLTATWFSLFMETDIGQFAVGAPRPAFDDYRPRTPFNDLSLVGAQAQSLTSSNAWRTNLQGDEMPWGLRYDGQIGNLSFGASVHRFDDADMTAVGLAARYRFDETLSLAAGYEESSEPTRDMRAMFASVDVDYGRYGGQLIYSEIGEVDGMRVSMVTASGFFRPIEPLTLSLTLRDISEIDEPYYMVEAEYELGRGAYLSLGAGELLGRQIGELAFGWRF</sequence>
<dbReference type="GO" id="GO:0016020">
    <property type="term" value="C:membrane"/>
    <property type="evidence" value="ECO:0007669"/>
    <property type="project" value="InterPro"/>
</dbReference>
<organism evidence="3 4">
    <name type="scientific">Rhodophyticola porphyridii</name>
    <dbReference type="NCBI Taxonomy" id="1852017"/>
    <lineage>
        <taxon>Bacteria</taxon>
        <taxon>Pseudomonadati</taxon>
        <taxon>Pseudomonadota</taxon>
        <taxon>Alphaproteobacteria</taxon>
        <taxon>Rhodobacterales</taxon>
        <taxon>Roseobacteraceae</taxon>
        <taxon>Rhodophyticola</taxon>
    </lineage>
</organism>
<dbReference type="EMBL" id="RCNT01000007">
    <property type="protein sequence ID" value="RMA41386.1"/>
    <property type="molecule type" value="Genomic_DNA"/>
</dbReference>
<dbReference type="Proteomes" id="UP000281343">
    <property type="component" value="Unassembled WGS sequence"/>
</dbReference>
<name>A0A3L9Y5I4_9RHOB</name>
<keyword evidence="1" id="KW-0732">Signal</keyword>
<dbReference type="InterPro" id="IPR023614">
    <property type="entry name" value="Porin_dom_sf"/>
</dbReference>
<comment type="caution">
    <text evidence="3">The sequence shown here is derived from an EMBL/GenBank/DDBJ whole genome shotgun (WGS) entry which is preliminary data.</text>
</comment>
<dbReference type="AlphaFoldDB" id="A0A3L9Y5I4"/>
<dbReference type="RefSeq" id="WP_121898646.1">
    <property type="nucleotide sequence ID" value="NZ_RCNT01000007.1"/>
</dbReference>
<evidence type="ECO:0000256" key="1">
    <source>
        <dbReference type="SAM" id="SignalP"/>
    </source>
</evidence>
<protein>
    <submittedName>
        <fullName evidence="3">Porin</fullName>
    </submittedName>
</protein>
<accession>A0A3L9Y5I4</accession>
<evidence type="ECO:0000313" key="4">
    <source>
        <dbReference type="Proteomes" id="UP000281343"/>
    </source>
</evidence>